<evidence type="ECO:0000259" key="1">
    <source>
        <dbReference type="Pfam" id="PF00899"/>
    </source>
</evidence>
<dbReference type="CDD" id="cd00757">
    <property type="entry name" value="ThiF_MoeB_HesA_family"/>
    <property type="match status" value="1"/>
</dbReference>
<dbReference type="PANTHER" id="PTHR10953">
    <property type="entry name" value="UBIQUITIN-ACTIVATING ENZYME E1"/>
    <property type="match status" value="1"/>
</dbReference>
<keyword evidence="3" id="KW-1185">Reference proteome</keyword>
<dbReference type="RefSeq" id="WP_379269057.1">
    <property type="nucleotide sequence ID" value="NZ_JBHUGT010000050.1"/>
</dbReference>
<evidence type="ECO:0000313" key="3">
    <source>
        <dbReference type="Proteomes" id="UP001597493"/>
    </source>
</evidence>
<feature type="domain" description="THIF-type NAD/FAD binding fold" evidence="1">
    <location>
        <begin position="18"/>
        <end position="256"/>
    </location>
</feature>
<dbReference type="Proteomes" id="UP001597493">
    <property type="component" value="Unassembled WGS sequence"/>
</dbReference>
<dbReference type="Gene3D" id="3.40.50.720">
    <property type="entry name" value="NAD(P)-binding Rossmann-like Domain"/>
    <property type="match status" value="1"/>
</dbReference>
<reference evidence="3" key="1">
    <citation type="journal article" date="2019" name="Int. J. Syst. Evol. Microbiol.">
        <title>The Global Catalogue of Microorganisms (GCM) 10K type strain sequencing project: providing services to taxonomists for standard genome sequencing and annotation.</title>
        <authorList>
            <consortium name="The Broad Institute Genomics Platform"/>
            <consortium name="The Broad Institute Genome Sequencing Center for Infectious Disease"/>
            <person name="Wu L."/>
            <person name="Ma J."/>
        </authorList>
    </citation>
    <scope>NUCLEOTIDE SEQUENCE [LARGE SCALE GENOMIC DNA]</scope>
    <source>
        <strain evidence="3">TISTR 1827</strain>
    </source>
</reference>
<comment type="caution">
    <text evidence="2">The sequence shown here is derived from an EMBL/GenBank/DDBJ whole genome shotgun (WGS) entry which is preliminary data.</text>
</comment>
<proteinExistence type="predicted"/>
<dbReference type="EMBL" id="JBHUMY010000001">
    <property type="protein sequence ID" value="MFD2658980.1"/>
    <property type="molecule type" value="Genomic_DNA"/>
</dbReference>
<dbReference type="GO" id="GO:0016779">
    <property type="term" value="F:nucleotidyltransferase activity"/>
    <property type="evidence" value="ECO:0007669"/>
    <property type="project" value="UniProtKB-KW"/>
</dbReference>
<protein>
    <submittedName>
        <fullName evidence="2">ThiF family adenylyltransferase</fullName>
    </submittedName>
</protein>
<keyword evidence="2" id="KW-0808">Transferase</keyword>
<dbReference type="InterPro" id="IPR045886">
    <property type="entry name" value="ThiF/MoeB/HesA"/>
</dbReference>
<gene>
    <name evidence="2" type="ORF">ACFSW5_01730</name>
</gene>
<keyword evidence="2" id="KW-0548">Nucleotidyltransferase</keyword>
<accession>A0ABW5QS42</accession>
<name>A0ABW5QS42_9BACL</name>
<evidence type="ECO:0000313" key="2">
    <source>
        <dbReference type="EMBL" id="MFD2658980.1"/>
    </source>
</evidence>
<dbReference type="InterPro" id="IPR000594">
    <property type="entry name" value="ThiF_NAD_FAD-bd"/>
</dbReference>
<organism evidence="2 3">
    <name type="scientific">Paenibacillus thailandensis</name>
    <dbReference type="NCBI Taxonomy" id="393250"/>
    <lineage>
        <taxon>Bacteria</taxon>
        <taxon>Bacillati</taxon>
        <taxon>Bacillota</taxon>
        <taxon>Bacilli</taxon>
        <taxon>Bacillales</taxon>
        <taxon>Paenibacillaceae</taxon>
        <taxon>Paenibacillus</taxon>
    </lineage>
</organism>
<dbReference type="InterPro" id="IPR035985">
    <property type="entry name" value="Ubiquitin-activating_enz"/>
</dbReference>
<dbReference type="PANTHER" id="PTHR10953:SF102">
    <property type="entry name" value="ADENYLYLTRANSFERASE AND SULFURTRANSFERASE MOCS3"/>
    <property type="match status" value="1"/>
</dbReference>
<dbReference type="Pfam" id="PF00899">
    <property type="entry name" value="ThiF"/>
    <property type="match status" value="1"/>
</dbReference>
<dbReference type="SUPFAM" id="SSF69572">
    <property type="entry name" value="Activating enzymes of the ubiquitin-like proteins"/>
    <property type="match status" value="1"/>
</dbReference>
<sequence length="355" mass="37590">MNEPELKTTSLPPADQRYARQIRYSGIGKDGQAAIMGSRAAVAGVGALGTVIAQHLVRSGVGFVRVIDRDIVDWSNLQRQVLYDESDARAVLPKAEAAAARLRSINGSVAVEAVMADITAANAESLLGDVDVILDGTDNFSVRYLINDVSVKHGIPWIYGGAVGGAGVTMTIRPGISPCYRCLFPEPPPAGSADTCETAGILSPVSDIIGSWQALEALKLLAGREEALHGKLMQVDAWNGSLMPLGIAGSRRSDCPACGLRRFDYLDNVSELPASAALCGRNTIQISPGSPVELALPELAARLRAVYPVETSPYLIRIAVSDELTLVLFPDGRALVQGTDNPVKARAIYAEILGF</sequence>